<gene>
    <name evidence="1" type="ORF">INH39_27555</name>
</gene>
<protein>
    <submittedName>
        <fullName evidence="1">Uncharacterized protein</fullName>
    </submittedName>
</protein>
<accession>A0ABY4A2Z5</accession>
<dbReference type="EMBL" id="CP063361">
    <property type="protein sequence ID" value="UOD29134.1"/>
    <property type="molecule type" value="Genomic_DNA"/>
</dbReference>
<sequence length="143" mass="16441">MSQPHKPQNPQKPHKTYNFEIHFESGVFRATFTTNIPQLPDGTYVLDTDDEIQFVFGNGDIEVRKAVLLSAKKYHPETGSPFQGAHGDRVELVNNKRLSVDELGTWCFFISFYAMNNKQKWEFHLLPDPELQVGSIPHEQHDS</sequence>
<organism evidence="1 2">
    <name type="scientific">Massilia violaceinigra</name>
    <dbReference type="NCBI Taxonomy" id="2045208"/>
    <lineage>
        <taxon>Bacteria</taxon>
        <taxon>Pseudomonadati</taxon>
        <taxon>Pseudomonadota</taxon>
        <taxon>Betaproteobacteria</taxon>
        <taxon>Burkholderiales</taxon>
        <taxon>Oxalobacteraceae</taxon>
        <taxon>Telluria group</taxon>
        <taxon>Massilia</taxon>
    </lineage>
</organism>
<evidence type="ECO:0000313" key="2">
    <source>
        <dbReference type="Proteomes" id="UP000831532"/>
    </source>
</evidence>
<reference evidence="1 2" key="1">
    <citation type="submission" date="2020-10" db="EMBL/GenBank/DDBJ databases">
        <title>Genome analysis of Massilia species.</title>
        <authorList>
            <person name="Jung D.-H."/>
        </authorList>
    </citation>
    <scope>NUCLEOTIDE SEQUENCE [LARGE SCALE GENOMIC DNA]</scope>
    <source>
        <strain evidence="2">sipir</strain>
    </source>
</reference>
<name>A0ABY4A2Z5_9BURK</name>
<evidence type="ECO:0000313" key="1">
    <source>
        <dbReference type="EMBL" id="UOD29134.1"/>
    </source>
</evidence>
<keyword evidence="2" id="KW-1185">Reference proteome</keyword>
<proteinExistence type="predicted"/>
<dbReference type="RefSeq" id="WP_243490325.1">
    <property type="nucleotide sequence ID" value="NZ_CP063361.1"/>
</dbReference>
<dbReference type="Proteomes" id="UP000831532">
    <property type="component" value="Chromosome"/>
</dbReference>